<proteinExistence type="predicted"/>
<evidence type="ECO:0008006" key="4">
    <source>
        <dbReference type="Google" id="ProtNLM"/>
    </source>
</evidence>
<sequence length="245" mass="25909">MLPALLAAACVALPAGASFALPAADAPSLLPNVEQQRFAFTPANVDPALAREVAASLGVNGMRFTPADLGKRNPRDVTVAVRVDDAAARAISVRRTVDAVGGESRSARTVAIAPTPYNLGIARGYQSFAKPVEKKVTTSSAVRNVPMADLADFRPDRGVAAEKPSRFSSRVAVESDGDRGSVGRTASSFDLGAEQIVEVSGSYRVLKNLDVTAGVRYSQDRDRIAPLTTEEQDSQAVYVGTQFRF</sequence>
<organism evidence="2 3">
    <name type="scientific">Qipengyuania atrilutea</name>
    <dbReference type="NCBI Taxonomy" id="2744473"/>
    <lineage>
        <taxon>Bacteria</taxon>
        <taxon>Pseudomonadati</taxon>
        <taxon>Pseudomonadota</taxon>
        <taxon>Alphaproteobacteria</taxon>
        <taxon>Sphingomonadales</taxon>
        <taxon>Erythrobacteraceae</taxon>
        <taxon>Qipengyuania</taxon>
    </lineage>
</organism>
<comment type="caution">
    <text evidence="2">The sequence shown here is derived from an EMBL/GenBank/DDBJ whole genome shotgun (WGS) entry which is preliminary data.</text>
</comment>
<evidence type="ECO:0000313" key="2">
    <source>
        <dbReference type="EMBL" id="NVD44605.1"/>
    </source>
</evidence>
<keyword evidence="3" id="KW-1185">Reference proteome</keyword>
<dbReference type="EMBL" id="JABWGV010000002">
    <property type="protein sequence ID" value="NVD44605.1"/>
    <property type="molecule type" value="Genomic_DNA"/>
</dbReference>
<dbReference type="AlphaFoldDB" id="A0A850H624"/>
<dbReference type="Proteomes" id="UP000561438">
    <property type="component" value="Unassembled WGS sequence"/>
</dbReference>
<name>A0A850H624_9SPHN</name>
<evidence type="ECO:0000313" key="3">
    <source>
        <dbReference type="Proteomes" id="UP000561438"/>
    </source>
</evidence>
<gene>
    <name evidence="2" type="ORF">HUV48_06185</name>
</gene>
<accession>A0A850H624</accession>
<reference evidence="2 3" key="1">
    <citation type="submission" date="2020-06" db="EMBL/GenBank/DDBJ databases">
        <title>Altererythrobacter sp. HHU K3-1.</title>
        <authorList>
            <person name="Zhang D."/>
            <person name="Xue H."/>
        </authorList>
    </citation>
    <scope>NUCLEOTIDE SEQUENCE [LARGE SCALE GENOMIC DNA]</scope>
    <source>
        <strain evidence="2 3">HHU K3-1</strain>
    </source>
</reference>
<protein>
    <recommendedName>
        <fullName evidence="4">Porin domain-containing protein</fullName>
    </recommendedName>
</protein>
<feature type="signal peptide" evidence="1">
    <location>
        <begin position="1"/>
        <end position="20"/>
    </location>
</feature>
<feature type="chain" id="PRO_5032999322" description="Porin domain-containing protein" evidence="1">
    <location>
        <begin position="21"/>
        <end position="245"/>
    </location>
</feature>
<keyword evidence="1" id="KW-0732">Signal</keyword>
<evidence type="ECO:0000256" key="1">
    <source>
        <dbReference type="SAM" id="SignalP"/>
    </source>
</evidence>